<proteinExistence type="predicted"/>
<keyword evidence="1" id="KW-0472">Membrane</keyword>
<dbReference type="HOGENOM" id="CLU_054762_1_0_11"/>
<accession>D0LC40</accession>
<dbReference type="Proteomes" id="UP000001219">
    <property type="component" value="Chromosome"/>
</dbReference>
<feature type="transmembrane region" description="Helical" evidence="1">
    <location>
        <begin position="134"/>
        <end position="158"/>
    </location>
</feature>
<evidence type="ECO:0008006" key="4">
    <source>
        <dbReference type="Google" id="ProtNLM"/>
    </source>
</evidence>
<evidence type="ECO:0000313" key="3">
    <source>
        <dbReference type="Proteomes" id="UP000001219"/>
    </source>
</evidence>
<sequence>MGLIAQGPSRTQRAVIVIVGVVPSLIVAVCGVVALSMWRDELPDLIASHWNSNGVDGTTSVTAGLVIVLVTGVVGMAAGLASALCLGVASLVRIVLGTMNMVVVTVGGAIPVVAAGQRGLTDATDAAFPLGPTIGLLVTSAVIGVVTAAAVPGWTPVGKWADTRSGRRPTAKISASERFLWSQSTTMSPVLLGVLVASLIAGLVITLLTAVWIAVAVFAVVGILVVSLATARATVDRHAVVIRATLGRPRITVPMTEIEHADVVTVRALRDFGGYGYRFGFAGEARGAKGFVLRSGQALLITRRSGSREVVVVDDAETAAGLVNATVAARSAR</sequence>
<dbReference type="eggNOG" id="ENOG5033VBA">
    <property type="taxonomic scope" value="Bacteria"/>
</dbReference>
<dbReference type="RefSeq" id="WP_012834943.1">
    <property type="nucleotide sequence ID" value="NC_013441.1"/>
</dbReference>
<feature type="transmembrane region" description="Helical" evidence="1">
    <location>
        <begin position="211"/>
        <end position="231"/>
    </location>
</feature>
<dbReference type="AlphaFoldDB" id="D0LC40"/>
<feature type="transmembrane region" description="Helical" evidence="1">
    <location>
        <begin position="14"/>
        <end position="38"/>
    </location>
</feature>
<dbReference type="KEGG" id="gbr:Gbro_3222"/>
<feature type="transmembrane region" description="Helical" evidence="1">
    <location>
        <begin position="91"/>
        <end position="114"/>
    </location>
</feature>
<keyword evidence="3" id="KW-1185">Reference proteome</keyword>
<evidence type="ECO:0000313" key="2">
    <source>
        <dbReference type="EMBL" id="ACY22427.1"/>
    </source>
</evidence>
<organism evidence="2 3">
    <name type="scientific">Gordonia bronchialis (strain ATCC 25592 / DSM 43247 / BCRC 13721 / JCM 3198 / KCTC 3076 / NBRC 16047 / NCTC 10667)</name>
    <name type="common">Rhodococcus bronchialis</name>
    <dbReference type="NCBI Taxonomy" id="526226"/>
    <lineage>
        <taxon>Bacteria</taxon>
        <taxon>Bacillati</taxon>
        <taxon>Actinomycetota</taxon>
        <taxon>Actinomycetes</taxon>
        <taxon>Mycobacteriales</taxon>
        <taxon>Gordoniaceae</taxon>
        <taxon>Gordonia</taxon>
    </lineage>
</organism>
<feature type="transmembrane region" description="Helical" evidence="1">
    <location>
        <begin position="58"/>
        <end position="84"/>
    </location>
</feature>
<keyword evidence="1" id="KW-1133">Transmembrane helix</keyword>
<reference evidence="2 3" key="2">
    <citation type="journal article" date="2010" name="Stand. Genomic Sci.">
        <title>Complete genome sequence of Gordonia bronchialis type strain (3410).</title>
        <authorList>
            <person name="Ivanova N."/>
            <person name="Sikorski J."/>
            <person name="Jando M."/>
            <person name="Lapidus A."/>
            <person name="Nolan M."/>
            <person name="Lucas S."/>
            <person name="Del Rio T.G."/>
            <person name="Tice H."/>
            <person name="Copeland A."/>
            <person name="Cheng J.F."/>
            <person name="Chen F."/>
            <person name="Bruce D."/>
            <person name="Goodwin L."/>
            <person name="Pitluck S."/>
            <person name="Mavromatis K."/>
            <person name="Ovchinnikova G."/>
            <person name="Pati A."/>
            <person name="Chen A."/>
            <person name="Palaniappan K."/>
            <person name="Land M."/>
            <person name="Hauser L."/>
            <person name="Chang Y.J."/>
            <person name="Jeffries C.D."/>
            <person name="Chain P."/>
            <person name="Saunders E."/>
            <person name="Han C."/>
            <person name="Detter J.C."/>
            <person name="Brettin T."/>
            <person name="Rohde M."/>
            <person name="Goker M."/>
            <person name="Bristow J."/>
            <person name="Eisen J.A."/>
            <person name="Markowitz V."/>
            <person name="Hugenholtz P."/>
            <person name="Klenk H.P."/>
            <person name="Kyrpides N.C."/>
        </authorList>
    </citation>
    <scope>NUCLEOTIDE SEQUENCE [LARGE SCALE GENOMIC DNA]</scope>
    <source>
        <strain evidence="3">ATCC 25592 / DSM 43247 / BCRC 13721 / JCM 3198 / KCTC 3076 / NBRC 16047 / NCTC 10667</strain>
    </source>
</reference>
<gene>
    <name evidence="2" type="ordered locus">Gbro_3222</name>
</gene>
<protein>
    <recommendedName>
        <fullName evidence="4">DUF1648 domain-containing protein</fullName>
    </recommendedName>
</protein>
<reference evidence="3" key="1">
    <citation type="submission" date="2009-10" db="EMBL/GenBank/DDBJ databases">
        <title>The complete chromosome of Gordonia bronchialis DSM 43247.</title>
        <authorList>
            <consortium name="US DOE Joint Genome Institute (JGI-PGF)"/>
            <person name="Lucas S."/>
            <person name="Copeland A."/>
            <person name="Lapidus A."/>
            <person name="Glavina del Rio T."/>
            <person name="Dalin E."/>
            <person name="Tice H."/>
            <person name="Bruce D."/>
            <person name="Goodwin L."/>
            <person name="Pitluck S."/>
            <person name="Kyrpides N."/>
            <person name="Mavromatis K."/>
            <person name="Ivanova N."/>
            <person name="Ovchinnikova G."/>
            <person name="Saunders E."/>
            <person name="Brettin T."/>
            <person name="Detter J.C."/>
            <person name="Han C."/>
            <person name="Larimer F."/>
            <person name="Land M."/>
            <person name="Hauser L."/>
            <person name="Markowitz V."/>
            <person name="Cheng J.-F."/>
            <person name="Hugenholtz P."/>
            <person name="Woyke T."/>
            <person name="Wu D."/>
            <person name="Jando M."/>
            <person name="Schneider S."/>
            <person name="Goeker M."/>
            <person name="Klenk H.-P."/>
            <person name="Eisen J.A."/>
        </authorList>
    </citation>
    <scope>NUCLEOTIDE SEQUENCE [LARGE SCALE GENOMIC DNA]</scope>
    <source>
        <strain evidence="3">ATCC 25592 / DSM 43247 / BCRC 13721 / JCM 3198 / KCTC 3076 / NBRC 16047 / NCTC 10667</strain>
    </source>
</reference>
<dbReference type="OrthoDB" id="3178004at2"/>
<name>D0LC40_GORB4</name>
<dbReference type="EMBL" id="CP001802">
    <property type="protein sequence ID" value="ACY22427.1"/>
    <property type="molecule type" value="Genomic_DNA"/>
</dbReference>
<evidence type="ECO:0000256" key="1">
    <source>
        <dbReference type="SAM" id="Phobius"/>
    </source>
</evidence>
<dbReference type="STRING" id="526226.Gbro_3222"/>
<keyword evidence="1" id="KW-0812">Transmembrane</keyword>
<feature type="transmembrane region" description="Helical" evidence="1">
    <location>
        <begin position="179"/>
        <end position="205"/>
    </location>
</feature>